<accession>A0A366LX60</accession>
<keyword evidence="3" id="KW-1185">Reference proteome</keyword>
<evidence type="ECO:0000256" key="1">
    <source>
        <dbReference type="SAM" id="MobiDB-lite"/>
    </source>
</evidence>
<dbReference type="RefSeq" id="WP_113982437.1">
    <property type="nucleotide sequence ID" value="NZ_QMEY01000008.1"/>
</dbReference>
<sequence>MTARDADDKTPDDANRQADPNDGFPLISRAFRDAVKAVRAIPEPRRAFDSATDLAETVRGMADTAAQVRAEAAARIHRAEGLSIGKLALRLGISKARAEQLLRMARRARNDHAEG</sequence>
<organism evidence="2 3">
    <name type="scientific">Spongiactinospora rosea</name>
    <dbReference type="NCBI Taxonomy" id="2248750"/>
    <lineage>
        <taxon>Bacteria</taxon>
        <taxon>Bacillati</taxon>
        <taxon>Actinomycetota</taxon>
        <taxon>Actinomycetes</taxon>
        <taxon>Streptosporangiales</taxon>
        <taxon>Streptosporangiaceae</taxon>
        <taxon>Spongiactinospora</taxon>
    </lineage>
</organism>
<feature type="compositionally biased region" description="Basic and acidic residues" evidence="1">
    <location>
        <begin position="1"/>
        <end position="16"/>
    </location>
</feature>
<evidence type="ECO:0000313" key="2">
    <source>
        <dbReference type="EMBL" id="RBQ18357.1"/>
    </source>
</evidence>
<gene>
    <name evidence="2" type="ORF">DP939_21060</name>
</gene>
<feature type="region of interest" description="Disordered" evidence="1">
    <location>
        <begin position="1"/>
        <end position="25"/>
    </location>
</feature>
<reference evidence="2 3" key="1">
    <citation type="submission" date="2018-06" db="EMBL/GenBank/DDBJ databases">
        <title>Sphaerisporangium craniellae sp. nov., isolated from a marine sponge in the South China Sea.</title>
        <authorList>
            <person name="Li L."/>
        </authorList>
    </citation>
    <scope>NUCLEOTIDE SEQUENCE [LARGE SCALE GENOMIC DNA]</scope>
    <source>
        <strain evidence="2 3">LHW63015</strain>
    </source>
</reference>
<dbReference type="Proteomes" id="UP000253303">
    <property type="component" value="Unassembled WGS sequence"/>
</dbReference>
<name>A0A366LX60_9ACTN</name>
<dbReference type="EMBL" id="QMEY01000008">
    <property type="protein sequence ID" value="RBQ18357.1"/>
    <property type="molecule type" value="Genomic_DNA"/>
</dbReference>
<protein>
    <submittedName>
        <fullName evidence="2">Uncharacterized protein</fullName>
    </submittedName>
</protein>
<proteinExistence type="predicted"/>
<dbReference type="AlphaFoldDB" id="A0A366LX60"/>
<comment type="caution">
    <text evidence="2">The sequence shown here is derived from an EMBL/GenBank/DDBJ whole genome shotgun (WGS) entry which is preliminary data.</text>
</comment>
<evidence type="ECO:0000313" key="3">
    <source>
        <dbReference type="Proteomes" id="UP000253303"/>
    </source>
</evidence>